<dbReference type="RefSeq" id="WP_216549567.1">
    <property type="nucleotide sequence ID" value="NZ_JAHLQO010000005.1"/>
</dbReference>
<evidence type="ECO:0000313" key="2">
    <source>
        <dbReference type="EMBL" id="MBU5669727.1"/>
    </source>
</evidence>
<protein>
    <submittedName>
        <fullName evidence="2">Uncharacterized protein</fullName>
    </submittedName>
</protein>
<gene>
    <name evidence="2" type="ORF">KQI68_07755</name>
</gene>
<evidence type="ECO:0000313" key="3">
    <source>
        <dbReference type="Proteomes" id="UP000783742"/>
    </source>
</evidence>
<proteinExistence type="predicted"/>
<comment type="caution">
    <text evidence="2">The sequence shown here is derived from an EMBL/GenBank/DDBJ whole genome shotgun (WGS) entry which is preliminary data.</text>
</comment>
<accession>A0ABS6FHR9</accession>
<feature type="compositionally biased region" description="Low complexity" evidence="1">
    <location>
        <begin position="135"/>
        <end position="144"/>
    </location>
</feature>
<keyword evidence="3" id="KW-1185">Reference proteome</keyword>
<feature type="region of interest" description="Disordered" evidence="1">
    <location>
        <begin position="135"/>
        <end position="179"/>
    </location>
</feature>
<dbReference type="EMBL" id="JAHLQO010000005">
    <property type="protein sequence ID" value="MBU5669727.1"/>
    <property type="molecule type" value="Genomic_DNA"/>
</dbReference>
<sequence>MSIKYLPKANSNMDYSKVEHYIDDYIDQDIMDKKSYLIQDYERRCKVGTAYLLEKLRGKERIVITIVKKSEEDNIYNLNPNNPIAVELSKKVTGDLIGIYENKKKIYYKILYIEYIDTTPNKKSKTFKFFSQSGESFKNQSSNKNKQKKKKKKKLNNVSNKNKEKSKNKTNNISQENKNKKSLGLGSNFILKNLYNNEILNFEIVEESDENILNNKISSDSLLATKVANSKKNKIIEINENGKYEVIEINRRNSLSKKDLITIFNEKDYIDENLNIGDIIILNDINRNEEHSFEIVSDERENEQIYFLGLNSELVKLVEKSGINSEIKVSTSLFPKIYKIIYKGKKENYTNSKIESRYKKRNKVNNIDEDNINKSYSNDNENNLLDSNYILENQYRDNKNCFLSNYLKDLMNKRFLVGATFSIVDLSLKKKLNYKIVDKSEENVKYNLLSPNHFLAIEVANSNVGEKLKFYKKFLGKIVYCEVLDYDEKYLTSENLISKKQLNLGTIFKMINIDTEEISFFKIVNRSKVDLSKGFITNNTLLSLQVGKSKPGDIIEISEGNDVYRFKLLYFANR</sequence>
<organism evidence="2 3">
    <name type="scientific">Peptoniphilus ovalis</name>
    <dbReference type="NCBI Taxonomy" id="2841503"/>
    <lineage>
        <taxon>Bacteria</taxon>
        <taxon>Bacillati</taxon>
        <taxon>Bacillota</taxon>
        <taxon>Tissierellia</taxon>
        <taxon>Tissierellales</taxon>
        <taxon>Peptoniphilaceae</taxon>
        <taxon>Peptoniphilus</taxon>
    </lineage>
</organism>
<evidence type="ECO:0000256" key="1">
    <source>
        <dbReference type="SAM" id="MobiDB-lite"/>
    </source>
</evidence>
<name>A0ABS6FHR9_9FIRM</name>
<dbReference type="Proteomes" id="UP000783742">
    <property type="component" value="Unassembled WGS sequence"/>
</dbReference>
<reference evidence="2 3" key="1">
    <citation type="submission" date="2021-06" db="EMBL/GenBank/DDBJ databases">
        <authorList>
            <person name="Sun Q."/>
            <person name="Li D."/>
        </authorList>
    </citation>
    <scope>NUCLEOTIDE SEQUENCE [LARGE SCALE GENOMIC DNA]</scope>
    <source>
        <strain evidence="2 3">MSJ-1</strain>
    </source>
</reference>
<feature type="compositionally biased region" description="Basic residues" evidence="1">
    <location>
        <begin position="145"/>
        <end position="155"/>
    </location>
</feature>